<evidence type="ECO:0000256" key="8">
    <source>
        <dbReference type="ARBA" id="ARBA00023037"/>
    </source>
</evidence>
<evidence type="ECO:0000256" key="7">
    <source>
        <dbReference type="ARBA" id="ARBA00022989"/>
    </source>
</evidence>
<feature type="repeat" description="FG-GAP" evidence="12">
    <location>
        <begin position="349"/>
        <end position="410"/>
    </location>
</feature>
<dbReference type="Proteomes" id="UP001187415">
    <property type="component" value="Unassembled WGS sequence"/>
</dbReference>
<accession>A0AA88NPK0</accession>
<feature type="signal peptide" evidence="13">
    <location>
        <begin position="1"/>
        <end position="34"/>
    </location>
</feature>
<dbReference type="InterPro" id="IPR032695">
    <property type="entry name" value="Integrin_dom_sf"/>
</dbReference>
<feature type="repeat" description="FG-GAP" evidence="12">
    <location>
        <begin position="411"/>
        <end position="467"/>
    </location>
</feature>
<evidence type="ECO:0000256" key="13">
    <source>
        <dbReference type="RuleBase" id="RU003762"/>
    </source>
</evidence>
<evidence type="ECO:0000256" key="2">
    <source>
        <dbReference type="ARBA" id="ARBA00008054"/>
    </source>
</evidence>
<evidence type="ECO:0000256" key="1">
    <source>
        <dbReference type="ARBA" id="ARBA00004479"/>
    </source>
</evidence>
<dbReference type="PANTHER" id="PTHR23220:SF90">
    <property type="entry name" value="INTEGRIN ALPHA-7"/>
    <property type="match status" value="1"/>
</dbReference>
<proteinExistence type="inferred from homology"/>
<dbReference type="InterPro" id="IPR048285">
    <property type="entry name" value="Integrin_alpha_Ig-like_2"/>
</dbReference>
<keyword evidence="10 13" id="KW-0675">Receptor</keyword>
<dbReference type="SUPFAM" id="SSF69318">
    <property type="entry name" value="Integrin alpha N-terminal domain"/>
    <property type="match status" value="1"/>
</dbReference>
<dbReference type="InterPro" id="IPR028994">
    <property type="entry name" value="Integrin_alpha_N"/>
</dbReference>
<evidence type="ECO:0000256" key="10">
    <source>
        <dbReference type="ARBA" id="ARBA00023170"/>
    </source>
</evidence>
<organism evidence="18 19">
    <name type="scientific">Channa striata</name>
    <name type="common">Snakehead murrel</name>
    <name type="synonym">Ophicephalus striatus</name>
    <dbReference type="NCBI Taxonomy" id="64152"/>
    <lineage>
        <taxon>Eukaryota</taxon>
        <taxon>Metazoa</taxon>
        <taxon>Chordata</taxon>
        <taxon>Craniata</taxon>
        <taxon>Vertebrata</taxon>
        <taxon>Euteleostomi</taxon>
        <taxon>Actinopterygii</taxon>
        <taxon>Neopterygii</taxon>
        <taxon>Teleostei</taxon>
        <taxon>Neoteleostei</taxon>
        <taxon>Acanthomorphata</taxon>
        <taxon>Anabantaria</taxon>
        <taxon>Anabantiformes</taxon>
        <taxon>Channoidei</taxon>
        <taxon>Channidae</taxon>
        <taxon>Channa</taxon>
    </lineage>
</organism>
<keyword evidence="8 13" id="KW-0401">Integrin</keyword>
<keyword evidence="9 13" id="KW-0472">Membrane</keyword>
<feature type="transmembrane region" description="Helical" evidence="13">
    <location>
        <begin position="1080"/>
        <end position="1105"/>
    </location>
</feature>
<dbReference type="PROSITE" id="PS51470">
    <property type="entry name" value="FG_GAP"/>
    <property type="match status" value="4"/>
</dbReference>
<keyword evidence="5" id="KW-0677">Repeat</keyword>
<keyword evidence="4 13" id="KW-0732">Signal</keyword>
<dbReference type="GO" id="GO:0007160">
    <property type="term" value="P:cell-matrix adhesion"/>
    <property type="evidence" value="ECO:0007669"/>
    <property type="project" value="TreeGrafter"/>
</dbReference>
<gene>
    <name evidence="18" type="ORF">Q5P01_001447</name>
</gene>
<keyword evidence="11" id="KW-0325">Glycoprotein</keyword>
<dbReference type="GO" id="GO:0050900">
    <property type="term" value="P:leukocyte migration"/>
    <property type="evidence" value="ECO:0007669"/>
    <property type="project" value="TreeGrafter"/>
</dbReference>
<feature type="chain" id="PRO_5041514155" description="Integrin alpha-2 domain-containing protein" evidence="13">
    <location>
        <begin position="35"/>
        <end position="1157"/>
    </location>
</feature>
<comment type="similarity">
    <text evidence="2 13">Belongs to the integrin alpha chain family.</text>
</comment>
<dbReference type="SUPFAM" id="SSF69179">
    <property type="entry name" value="Integrin domains"/>
    <property type="match status" value="3"/>
</dbReference>
<dbReference type="InterPro" id="IPR048286">
    <property type="entry name" value="Integrin_alpha_Ig-like_3"/>
</dbReference>
<evidence type="ECO:0008006" key="20">
    <source>
        <dbReference type="Google" id="ProtNLM"/>
    </source>
</evidence>
<reference evidence="18" key="1">
    <citation type="submission" date="2023-07" db="EMBL/GenBank/DDBJ databases">
        <title>Chromosome-level Genome Assembly of Striped Snakehead (Channa striata).</title>
        <authorList>
            <person name="Liu H."/>
        </authorList>
    </citation>
    <scope>NUCLEOTIDE SEQUENCE</scope>
    <source>
        <strain evidence="18">Gz</strain>
        <tissue evidence="18">Muscle</tissue>
    </source>
</reference>
<name>A0AA88NPK0_CHASR</name>
<feature type="repeat" description="FG-GAP" evidence="12">
    <location>
        <begin position="38"/>
        <end position="104"/>
    </location>
</feature>
<keyword evidence="6 13" id="KW-0130">Cell adhesion</keyword>
<keyword evidence="19" id="KW-1185">Reference proteome</keyword>
<dbReference type="InterPro" id="IPR000413">
    <property type="entry name" value="Integrin_alpha"/>
</dbReference>
<feature type="compositionally biased region" description="Polar residues" evidence="14">
    <location>
        <begin position="942"/>
        <end position="951"/>
    </location>
</feature>
<dbReference type="GO" id="GO:0005178">
    <property type="term" value="F:integrin binding"/>
    <property type="evidence" value="ECO:0007669"/>
    <property type="project" value="TreeGrafter"/>
</dbReference>
<dbReference type="GO" id="GO:0008305">
    <property type="term" value="C:integrin complex"/>
    <property type="evidence" value="ECO:0007669"/>
    <property type="project" value="InterPro"/>
</dbReference>
<evidence type="ECO:0000256" key="6">
    <source>
        <dbReference type="ARBA" id="ARBA00022889"/>
    </source>
</evidence>
<evidence type="ECO:0000256" key="4">
    <source>
        <dbReference type="ARBA" id="ARBA00022729"/>
    </source>
</evidence>
<evidence type="ECO:0000256" key="11">
    <source>
        <dbReference type="ARBA" id="ARBA00023180"/>
    </source>
</evidence>
<dbReference type="GO" id="GO:0007229">
    <property type="term" value="P:integrin-mediated signaling pathway"/>
    <property type="evidence" value="ECO:0007669"/>
    <property type="project" value="UniProtKB-KW"/>
</dbReference>
<feature type="domain" description="Integrin alpha second immunoglobulin-like" evidence="16">
    <location>
        <begin position="681"/>
        <end position="842"/>
    </location>
</feature>
<dbReference type="Pfam" id="PF20805">
    <property type="entry name" value="Integrin_A_Ig_2"/>
    <property type="match status" value="1"/>
</dbReference>
<evidence type="ECO:0000259" key="15">
    <source>
        <dbReference type="Pfam" id="PF08441"/>
    </source>
</evidence>
<dbReference type="Gene3D" id="2.130.10.130">
    <property type="entry name" value="Integrin alpha, N-terminal"/>
    <property type="match status" value="1"/>
</dbReference>
<evidence type="ECO:0000256" key="14">
    <source>
        <dbReference type="SAM" id="MobiDB-lite"/>
    </source>
</evidence>
<dbReference type="AlphaFoldDB" id="A0AA88NPK0"/>
<feature type="repeat" description="FG-GAP" evidence="12">
    <location>
        <begin position="471"/>
        <end position="530"/>
    </location>
</feature>
<evidence type="ECO:0000259" key="16">
    <source>
        <dbReference type="Pfam" id="PF20805"/>
    </source>
</evidence>
<dbReference type="PROSITE" id="PS00242">
    <property type="entry name" value="INTEGRIN_ALPHA"/>
    <property type="match status" value="1"/>
</dbReference>
<dbReference type="InterPro" id="IPR018184">
    <property type="entry name" value="Integrin_alpha_C_CS"/>
</dbReference>
<feature type="domain" description="Integrin alpha third immunoglobulin-like" evidence="17">
    <location>
        <begin position="848"/>
        <end position="1072"/>
    </location>
</feature>
<evidence type="ECO:0000256" key="9">
    <source>
        <dbReference type="ARBA" id="ARBA00023136"/>
    </source>
</evidence>
<evidence type="ECO:0000313" key="18">
    <source>
        <dbReference type="EMBL" id="KAK2861914.1"/>
    </source>
</evidence>
<evidence type="ECO:0000313" key="19">
    <source>
        <dbReference type="Proteomes" id="UP001187415"/>
    </source>
</evidence>
<dbReference type="GO" id="GO:0009897">
    <property type="term" value="C:external side of plasma membrane"/>
    <property type="evidence" value="ECO:0007669"/>
    <property type="project" value="TreeGrafter"/>
</dbReference>
<evidence type="ECO:0000256" key="3">
    <source>
        <dbReference type="ARBA" id="ARBA00022692"/>
    </source>
</evidence>
<feature type="region of interest" description="Disordered" evidence="14">
    <location>
        <begin position="933"/>
        <end position="985"/>
    </location>
</feature>
<dbReference type="InterPro" id="IPR013649">
    <property type="entry name" value="Integrin_alpha_Ig-like_1"/>
</dbReference>
<evidence type="ECO:0000259" key="17">
    <source>
        <dbReference type="Pfam" id="PF20806"/>
    </source>
</evidence>
<dbReference type="Gene3D" id="2.60.40.1460">
    <property type="entry name" value="Integrin domains. Chain A, domain 2"/>
    <property type="match status" value="1"/>
</dbReference>
<dbReference type="Pfam" id="PF08441">
    <property type="entry name" value="Integrin_A_Ig_1"/>
    <property type="match status" value="1"/>
</dbReference>
<keyword evidence="7 13" id="KW-1133">Transmembrane helix</keyword>
<dbReference type="Gene3D" id="2.60.40.1530">
    <property type="entry name" value="ntegrin, alpha v. Chain A, domain 4"/>
    <property type="match status" value="1"/>
</dbReference>
<dbReference type="SMART" id="SM00191">
    <property type="entry name" value="Int_alpha"/>
    <property type="match status" value="5"/>
</dbReference>
<protein>
    <recommendedName>
        <fullName evidence="20">Integrin alpha-2 domain-containing protein</fullName>
    </recommendedName>
</protein>
<comment type="caution">
    <text evidence="18">The sequence shown here is derived from an EMBL/GenBank/DDBJ whole genome shotgun (WGS) entry which is preliminary data.</text>
</comment>
<dbReference type="EMBL" id="JAUPFM010000001">
    <property type="protein sequence ID" value="KAK2861914.1"/>
    <property type="molecule type" value="Genomic_DNA"/>
</dbReference>
<sequence length="1157" mass="128542">MAALMGQGDTVSPSPCRWTALLWVLLTLLSQVRGFNLDTTHTLHKLGDRGTFFGFSLALHQQLTPEPQSWILVGAPQAAGRGPLRGSRPGALFRCPITPEEYDCERVDIDGEVSLDRESKDNQWLGVTVKSQGIGGKVVTCAHLYELRQRVSQPSETRDPIGRCYVLSEDLTERDDLDGGEWKFCEGRPQGHEQFGFCQQGMSVSFTPDNNFILFGAQEPTTGKVRCEMRVQLLNQTLLDLGLYDDGPYEVADQKQLNAQLIPVPYHSYLGLLFMGSPVEDALLYKTLEPSRRPTPFEDVAHNSYLGFSVDSAMGIMSLGELTFVAGAPRANHTGAVVLLKKDNVYRLVPQHIFWGEELASSFGYSVATTDLNKDGWTDLIVGAPNFFDRKAEIGGAVYVYLNPFGHWDDQARPIRLNGTYDSMFGMTVSNVGDLDQDGYGDIAVGAPFDGDGKVFIYRGSDAGIETKPAQVLDGRDFDVKRFGYSISGGLDIDKNHYPDIAVGSLNDSVVLFRSRPVIHVIREISIDPQYIDLEQYNCKGRDGVCVEVKACFTFTAHPEHYSPHITLMVHFEADTERRKLGLPHRINFLGHSSLEPEYTQTEEVELHRQRHPVCTTAVFQLHENIRDKLRPISLMITHTIKPVPPRRHSGAKKLEKLAPVLSISPSNTLHSEVNFLREGCGSDKICQSNLKLSYQFGTRPLTSDLFTPLPIDEDGVQVFSLSDQRLVVLEITVTNTPSDPLHPEEDGDDAHAAQLLISLPNTLSYAGSRIPPQMRCQANQNGSQVECELGNPVKRDTKLKFSINLSTSNITIETTELKADLLLTTISEQPDLAPVTAFAKVVIELPLSVSGLARPHQLFFSGTVRGESAMTSLEDIGSPVDFEFVVANPGQVLQTLGSAFLNIMWPYELANEKWLLYPASLKFEGHPDTHCTPTGALNPLKLQSSTNPENPQKAGRTRRSHPEEEGQVTTKGDMGRTTPAVSASERRKSLKLDCLLGSARCVLFQCPLHSFSGQAVLKIHARLWNSSFKEDFSAVSALELLVRANITVKSSIKHLVLKDAAAQVPVMIYPEPGLTDQYWIPWWIILIAILAGILLLTLLVCILWKCGFFRRAHYKDKLPQYHAVKIPREDRPQFHTEKSGIVHKKEWATHWSNGSS</sequence>
<dbReference type="InterPro" id="IPR013519">
    <property type="entry name" value="Int_alpha_beta-p"/>
</dbReference>
<dbReference type="InterPro" id="IPR013517">
    <property type="entry name" value="FG-GAP"/>
</dbReference>
<evidence type="ECO:0000256" key="5">
    <source>
        <dbReference type="ARBA" id="ARBA00022737"/>
    </source>
</evidence>
<evidence type="ECO:0000256" key="12">
    <source>
        <dbReference type="PROSITE-ProRule" id="PRU00803"/>
    </source>
</evidence>
<dbReference type="Pfam" id="PF01839">
    <property type="entry name" value="FG-GAP"/>
    <property type="match status" value="2"/>
</dbReference>
<dbReference type="Gene3D" id="1.20.5.930">
    <property type="entry name" value="Bicelle-embedded integrin alpha(iib) transmembrane segment"/>
    <property type="match status" value="1"/>
</dbReference>
<dbReference type="PANTHER" id="PTHR23220">
    <property type="entry name" value="INTEGRIN ALPHA"/>
    <property type="match status" value="1"/>
</dbReference>
<feature type="domain" description="Integrin alpha first immunoglubulin-like" evidence="15">
    <location>
        <begin position="515"/>
        <end position="679"/>
    </location>
</feature>
<dbReference type="GO" id="GO:0033627">
    <property type="term" value="P:cell adhesion mediated by integrin"/>
    <property type="evidence" value="ECO:0007669"/>
    <property type="project" value="TreeGrafter"/>
</dbReference>
<dbReference type="Pfam" id="PF20806">
    <property type="entry name" value="Integrin_A_Ig_3"/>
    <property type="match status" value="1"/>
</dbReference>
<dbReference type="PRINTS" id="PR01185">
    <property type="entry name" value="INTEGRINA"/>
</dbReference>
<dbReference type="GO" id="GO:0098609">
    <property type="term" value="P:cell-cell adhesion"/>
    <property type="evidence" value="ECO:0007669"/>
    <property type="project" value="TreeGrafter"/>
</dbReference>
<dbReference type="Gene3D" id="2.60.40.1510">
    <property type="entry name" value="ntegrin, alpha v. Chain A, domain 3"/>
    <property type="match status" value="1"/>
</dbReference>
<comment type="subcellular location">
    <subcellularLocation>
        <location evidence="1 13">Membrane</location>
        <topology evidence="1 13">Single-pass type I membrane protein</topology>
    </subcellularLocation>
</comment>
<keyword evidence="3 13" id="KW-0812">Transmembrane</keyword>